<evidence type="ECO:0000256" key="1">
    <source>
        <dbReference type="ARBA" id="ARBA00022723"/>
    </source>
</evidence>
<dbReference type="GO" id="GO:0008270">
    <property type="term" value="F:zinc ion binding"/>
    <property type="evidence" value="ECO:0007669"/>
    <property type="project" value="UniProtKB-KW"/>
</dbReference>
<evidence type="ECO:0000256" key="2">
    <source>
        <dbReference type="ARBA" id="ARBA00022771"/>
    </source>
</evidence>
<dbReference type="PANTHER" id="PTHR47160">
    <property type="entry name" value="PUTATIVE-RELATED"/>
    <property type="match status" value="1"/>
</dbReference>
<dbReference type="OMA" id="CKCRAKT"/>
<dbReference type="Gene3D" id="2.20.25.240">
    <property type="match status" value="2"/>
</dbReference>
<evidence type="ECO:0000259" key="5">
    <source>
        <dbReference type="Pfam" id="PF10551"/>
    </source>
</evidence>
<keyword evidence="2" id="KW-0863">Zinc-finger</keyword>
<dbReference type="Pfam" id="PF10551">
    <property type="entry name" value="MULE"/>
    <property type="match status" value="1"/>
</dbReference>
<sequence length="659" mass="75224">MAEFLRSDKGNPLLLFNGYLFVKEKEVGNRRYWKCQNYNKHCKCRAKTAGGEIISVSREHNHTANPAKVEARRITETVKTEPEGTYNSPQFVISNAASDNSIVTTPVLPLYNHTVIPANVVAPQLTGKVKIELEETCDSSPQQVVVVSTKASDNSFATTPVLPSVSNMKRTIQLVPREQRDKCSKEFPEGPTKAKKAKFVQSEKGKPMLLVDGYLFVKDKELKNKKYWKCQNYKKYCKCRAKTDGDEVISVSGEHNHAGNPVNVEVRRFMEKIKNDSKETRDSPQYVILNAASDISNLTVPALPPLSSIKRTIRRVRQREICGLPVPNHRKDITFPDEYTKTNRGDDFLLFDSGPSDDRMLIFSTRQNLSVLDSCQNVFMDGTFKTVPVIFDQLYTIQGLKNGFCLPLIFGLLPNRKEETYIKFVKTLKTLVPFSNIDSITTDFEPTMIKAVRTEFDSVNLYGSFFHLGHCLYKKVCAFDLKEKYDTDAHFSLSIRMLLALAFVPTEKVYEAFGALVDGAVYPPEALPVVDYFEDTWLGRPCIRNGRRPPIFDLKMWSCFDRMQQDLPETNNAIEVWHRAFLHQVSANRSTLWKFLEELKREQSLNEINIEKLLSGMECETNTKECRISAKQLKKLTESFQEYTNVVDYLCAVAHNVRL</sequence>
<feature type="domain" description="FLYWCH-type" evidence="4">
    <location>
        <begin position="199"/>
        <end position="257"/>
    </location>
</feature>
<gene>
    <name evidence="6" type="ORF">OCBIM_22006252mg</name>
</gene>
<evidence type="ECO:0000313" key="6">
    <source>
        <dbReference type="EMBL" id="KOF92558.1"/>
    </source>
</evidence>
<evidence type="ECO:0000256" key="3">
    <source>
        <dbReference type="ARBA" id="ARBA00022833"/>
    </source>
</evidence>
<evidence type="ECO:0008006" key="7">
    <source>
        <dbReference type="Google" id="ProtNLM"/>
    </source>
</evidence>
<feature type="domain" description="MULE transposase" evidence="5">
    <location>
        <begin position="378"/>
        <end position="468"/>
    </location>
</feature>
<accession>A0A0L8HTI9</accession>
<dbReference type="InterPro" id="IPR007588">
    <property type="entry name" value="Znf_FLYWCH"/>
</dbReference>
<keyword evidence="3" id="KW-0862">Zinc</keyword>
<proteinExistence type="predicted"/>
<name>A0A0L8HTI9_OCTBM</name>
<dbReference type="OrthoDB" id="6612379at2759"/>
<feature type="domain" description="FLYWCH-type" evidence="4">
    <location>
        <begin position="4"/>
        <end position="62"/>
    </location>
</feature>
<organism evidence="6">
    <name type="scientific">Octopus bimaculoides</name>
    <name type="common">California two-spotted octopus</name>
    <dbReference type="NCBI Taxonomy" id="37653"/>
    <lineage>
        <taxon>Eukaryota</taxon>
        <taxon>Metazoa</taxon>
        <taxon>Spiralia</taxon>
        <taxon>Lophotrochozoa</taxon>
        <taxon>Mollusca</taxon>
        <taxon>Cephalopoda</taxon>
        <taxon>Coleoidea</taxon>
        <taxon>Octopodiformes</taxon>
        <taxon>Octopoda</taxon>
        <taxon>Incirrata</taxon>
        <taxon>Octopodidae</taxon>
        <taxon>Octopus</taxon>
    </lineage>
</organism>
<dbReference type="InterPro" id="IPR018289">
    <property type="entry name" value="MULE_transposase_dom"/>
</dbReference>
<dbReference type="EMBL" id="KQ417305">
    <property type="protein sequence ID" value="KOF92558.1"/>
    <property type="molecule type" value="Genomic_DNA"/>
</dbReference>
<dbReference type="AlphaFoldDB" id="A0A0L8HTI9"/>
<reference evidence="6" key="1">
    <citation type="submission" date="2015-07" db="EMBL/GenBank/DDBJ databases">
        <title>MeaNS - Measles Nucleotide Surveillance Program.</title>
        <authorList>
            <person name="Tran T."/>
            <person name="Druce J."/>
        </authorList>
    </citation>
    <scope>NUCLEOTIDE SEQUENCE</scope>
    <source>
        <strain evidence="6">UCB-OBI-ISO-001</strain>
        <tissue evidence="6">Gonad</tissue>
    </source>
</reference>
<evidence type="ECO:0000259" key="4">
    <source>
        <dbReference type="Pfam" id="PF04500"/>
    </source>
</evidence>
<dbReference type="Pfam" id="PF04500">
    <property type="entry name" value="FLYWCH"/>
    <property type="match status" value="2"/>
</dbReference>
<dbReference type="PANTHER" id="PTHR47160:SF5">
    <property type="entry name" value="MULE TRANSPOSASE DOMAIN-CONTAINING PROTEIN"/>
    <property type="match status" value="1"/>
</dbReference>
<keyword evidence="1" id="KW-0479">Metal-binding</keyword>
<dbReference type="KEGG" id="obi:106868647"/>
<protein>
    <recommendedName>
        <fullName evidence="7">FLYWCH-type domain-containing protein</fullName>
    </recommendedName>
</protein>